<dbReference type="Pfam" id="PF20129">
    <property type="entry name" value="DUF6519"/>
    <property type="match status" value="3"/>
</dbReference>
<evidence type="ECO:0000313" key="1">
    <source>
        <dbReference type="EMBL" id="CAD5108258.1"/>
    </source>
</evidence>
<comment type="caution">
    <text evidence="1">The sequence shown here is derived from an EMBL/GenBank/DDBJ whole genome shotgun (WGS) entry which is preliminary data.</text>
</comment>
<gene>
    <name evidence="1" type="ORF">PSEWESI4_02543</name>
</gene>
<organism evidence="1 2">
    <name type="scientific">Zestomonas carbonaria</name>
    <dbReference type="NCBI Taxonomy" id="2762745"/>
    <lineage>
        <taxon>Bacteria</taxon>
        <taxon>Pseudomonadati</taxon>
        <taxon>Pseudomonadota</taxon>
        <taxon>Gammaproteobacteria</taxon>
        <taxon>Pseudomonadales</taxon>
        <taxon>Pseudomonadaceae</taxon>
        <taxon>Zestomonas</taxon>
    </lineage>
</organism>
<sequence>MKADLSRSTDQPGKHYRGVRMQQGRVQLDADWNEQQDILNRRLETETRDSIGKSGVPIANPGFLLDGNGQNIDVSAGRLYLEGLLCENPAPLALTSQPDLDGRISPIMPAGASLLPLPPAGANAALTAIRVYSAAGNPVQPENGLYLGYLEAWLRHVTALEDGLIREVALGGPDSATRDQLVWQIKLLRVGALNADLDCLSDIAAWNELGKASDGKLAVRAEPGTPPKDPCLLTPEAGYQRLENQLYRVEVHEDGVAPAKLRYKWSRDNGSILTRLTGWLNDPAPDEIEVASIGRDPYLAITAGCWLEIFNDDHEQTGRGGPLVQVLKTEGNRVTLDVANATEPLGDELFARHPRVRRWDGWAPLNPVAPNAGDNTGWVELEDGVEVRFLAGKLRVGDYWTIPARTATAGIEWPQAGGKPAFAAPQGVLRAFTRLALLRCQAGVWTRVSDCRNLFPALTELTNLYYIGGDGQQAMPDPLNPQRVALPSPLEVAVYNGQFPVAGAQVRFHAPQGLLQNGAVDTTATTGPDGIASVEWFLAPGVLDQTCTAELLEAGQPAPGKYADIHFSARLAVAAAVAYDPANCADMQAAGVNTVQAALDSLCQRNHAGGCCVTVGKTGEFPTLDLALRELLERGERDICLCLLPGDHQLSDDLVLDAKGEVNLLVHGAGPASRLHLRGEAFELSNFAGLVLRDFDLLCPEVPQSLRLFGNVRLHLQHLALRARSEPGRSLLQIGGSVKAELTQLIVEATQQVAGGGSNHPGFALMLADGTGDVLVADCRIVGRVSLYGESTKDLLLNQDQIKRLGPLLNLKGQFGSLRLRNDRVIDLRLADEIMELIMQQLDTGGEVGIPVSFFSLVAETCSFGNSFAQFLASNLALDRNVFDPDGELAGMALALQGKYLGNFCNRGALLMTAGHNPESFGNGALQVV</sequence>
<reference evidence="1 2" key="1">
    <citation type="submission" date="2020-08" db="EMBL/GenBank/DDBJ databases">
        <authorList>
            <person name="Criscuolo A."/>
        </authorList>
    </citation>
    <scope>NUCLEOTIDE SEQUENCE [LARGE SCALE GENOMIC DNA]</scope>
    <source>
        <strain evidence="1">CIP111764</strain>
    </source>
</reference>
<dbReference type="AlphaFoldDB" id="A0A7U7ENE2"/>
<dbReference type="InterPro" id="IPR045392">
    <property type="entry name" value="DUF6519"/>
</dbReference>
<keyword evidence="2" id="KW-1185">Reference proteome</keyword>
<dbReference type="Proteomes" id="UP000583387">
    <property type="component" value="Unassembled WGS sequence"/>
</dbReference>
<dbReference type="RefSeq" id="WP_187671581.1">
    <property type="nucleotide sequence ID" value="NZ_CAJFCI010000051.1"/>
</dbReference>
<protein>
    <submittedName>
        <fullName evidence="1">Uncharacterized protein</fullName>
    </submittedName>
</protein>
<accession>A0A7U7ENE2</accession>
<evidence type="ECO:0000313" key="2">
    <source>
        <dbReference type="Proteomes" id="UP000583387"/>
    </source>
</evidence>
<dbReference type="EMBL" id="CAJFCI010000051">
    <property type="protein sequence ID" value="CAD5108258.1"/>
    <property type="molecule type" value="Genomic_DNA"/>
</dbReference>
<name>A0A7U7ENE2_9GAMM</name>
<proteinExistence type="predicted"/>